<reference evidence="1" key="1">
    <citation type="submission" date="2022-07" db="EMBL/GenBank/DDBJ databases">
        <title>Genome Sequence of Lecanicillium saksenae.</title>
        <authorList>
            <person name="Buettner E."/>
        </authorList>
    </citation>
    <scope>NUCLEOTIDE SEQUENCE</scope>
    <source>
        <strain evidence="1">VT-O1</strain>
    </source>
</reference>
<dbReference type="EMBL" id="JANAKD010000048">
    <property type="protein sequence ID" value="KAJ3498492.1"/>
    <property type="molecule type" value="Genomic_DNA"/>
</dbReference>
<sequence>MHMESPDLPIGMNGIHANIARSGLHRDEKGPYDHIWELVGYLPRRKTVVDQLVQKYFDELNIVHDCVDEATFRASYDAFWNRKWGDDDLTAVDLRWLSLLFMMLAFAVLLNSSLDATLEAQRDSEKTSVQFFWASRKAIVLAPTFTGESPDLVRAGILVSRYLMYFGRKTESWLTSSFAIRMAQAQGMHIDGESWGFPAKMLESRRRLWCKLYSLDRSISLAVGRPYTIHGKHCTEMNMRNIWVDDMTSEEAEIATELPLAEPTPTLYYRYQQQLSGIFGDIHDECYGLTPTTTSYNAYEKVIKLDSVLIEWAGALPSYFQLENPDLAMDDRRPFLYWQRMYLHSAYHFARITLHRTYMLLESITDRFQYSRDVCISSACADLKLKLGFRYRNMADRLKAGGAMHNLFNSALVLGIIVVRDPMSQRTGAILEDLAAYCEKQRADIWVNEFALIEVKVIELCISTAKKLRRDNGNVERRAGYVSSQATESDVEIARTQSGAPRFSNGFMPQGPGAMPDDSSTAWDSSIAGENWLENWFGPARNFSEPIDYQFWEDLVGNLEAR</sequence>
<protein>
    <submittedName>
        <fullName evidence="1">Uncharacterized protein</fullName>
    </submittedName>
</protein>
<organism evidence="1 2">
    <name type="scientific">Lecanicillium saksenae</name>
    <dbReference type="NCBI Taxonomy" id="468837"/>
    <lineage>
        <taxon>Eukaryota</taxon>
        <taxon>Fungi</taxon>
        <taxon>Dikarya</taxon>
        <taxon>Ascomycota</taxon>
        <taxon>Pezizomycotina</taxon>
        <taxon>Sordariomycetes</taxon>
        <taxon>Hypocreomycetidae</taxon>
        <taxon>Hypocreales</taxon>
        <taxon>Cordycipitaceae</taxon>
        <taxon>Lecanicillium</taxon>
    </lineage>
</organism>
<dbReference type="Proteomes" id="UP001148737">
    <property type="component" value="Unassembled WGS sequence"/>
</dbReference>
<comment type="caution">
    <text evidence="1">The sequence shown here is derived from an EMBL/GenBank/DDBJ whole genome shotgun (WGS) entry which is preliminary data.</text>
</comment>
<evidence type="ECO:0000313" key="2">
    <source>
        <dbReference type="Proteomes" id="UP001148737"/>
    </source>
</evidence>
<name>A0ACC1R7E4_9HYPO</name>
<keyword evidence="2" id="KW-1185">Reference proteome</keyword>
<gene>
    <name evidence="1" type="ORF">NLG97_g1090</name>
</gene>
<evidence type="ECO:0000313" key="1">
    <source>
        <dbReference type="EMBL" id="KAJ3498492.1"/>
    </source>
</evidence>
<accession>A0ACC1R7E4</accession>
<proteinExistence type="predicted"/>